<dbReference type="InterPro" id="IPR000914">
    <property type="entry name" value="SBP_5_dom"/>
</dbReference>
<evidence type="ECO:0000313" key="4">
    <source>
        <dbReference type="Proteomes" id="UP000004633"/>
    </source>
</evidence>
<dbReference type="GO" id="GO:1904680">
    <property type="term" value="F:peptide transmembrane transporter activity"/>
    <property type="evidence" value="ECO:0007669"/>
    <property type="project" value="TreeGrafter"/>
</dbReference>
<evidence type="ECO:0000256" key="1">
    <source>
        <dbReference type="SAM" id="SignalP"/>
    </source>
</evidence>
<dbReference type="GO" id="GO:0042597">
    <property type="term" value="C:periplasmic space"/>
    <property type="evidence" value="ECO:0007669"/>
    <property type="project" value="UniProtKB-ARBA"/>
</dbReference>
<keyword evidence="4" id="KW-1185">Reference proteome</keyword>
<reference evidence="3 4" key="1">
    <citation type="submission" date="2010-08" db="EMBL/GenBank/DDBJ databases">
        <authorList>
            <person name="Weinstock G."/>
            <person name="Sodergren E."/>
            <person name="Clifton S."/>
            <person name="Fulton L."/>
            <person name="Fulton B."/>
            <person name="Courtney L."/>
            <person name="Fronick C."/>
            <person name="Harrison M."/>
            <person name="Strong C."/>
            <person name="Farmer C."/>
            <person name="Delahaunty K."/>
            <person name="Markovic C."/>
            <person name="Hall O."/>
            <person name="Minx P."/>
            <person name="Tomlinson C."/>
            <person name="Mitreva M."/>
            <person name="Hou S."/>
            <person name="Chen J."/>
            <person name="Wollam A."/>
            <person name="Pepin K.H."/>
            <person name="Johnson M."/>
            <person name="Bhonagiri V."/>
            <person name="Zhang X."/>
            <person name="Suruliraj S."/>
            <person name="Warren W."/>
            <person name="Chinwalla A."/>
            <person name="Mardis E.R."/>
            <person name="Wilson R.K."/>
        </authorList>
    </citation>
    <scope>NUCLEOTIDE SEQUENCE [LARGE SCALE GENOMIC DNA]</scope>
    <source>
        <strain evidence="3 4">F0399</strain>
    </source>
</reference>
<dbReference type="GO" id="GO:0015833">
    <property type="term" value="P:peptide transport"/>
    <property type="evidence" value="ECO:0007669"/>
    <property type="project" value="TreeGrafter"/>
</dbReference>
<dbReference type="Proteomes" id="UP000004633">
    <property type="component" value="Unassembled WGS sequence"/>
</dbReference>
<dbReference type="Gene3D" id="3.10.105.10">
    <property type="entry name" value="Dipeptide-binding Protein, Domain 3"/>
    <property type="match status" value="1"/>
</dbReference>
<protein>
    <submittedName>
        <fullName evidence="3">ABC transporter, substrate-binding protein, family 5</fullName>
    </submittedName>
</protein>
<dbReference type="GO" id="GO:0043190">
    <property type="term" value="C:ATP-binding cassette (ABC) transporter complex"/>
    <property type="evidence" value="ECO:0007669"/>
    <property type="project" value="InterPro"/>
</dbReference>
<dbReference type="PROSITE" id="PS51257">
    <property type="entry name" value="PROKAR_LIPOPROTEIN"/>
    <property type="match status" value="1"/>
</dbReference>
<dbReference type="RefSeq" id="WP_009350039.1">
    <property type="nucleotide sequence ID" value="NZ_GL638136.1"/>
</dbReference>
<accession>E7N309</accession>
<comment type="caution">
    <text evidence="3">The sequence shown here is derived from an EMBL/GenBank/DDBJ whole genome shotgun (WGS) entry which is preliminary data.</text>
</comment>
<dbReference type="AlphaFoldDB" id="E7N309"/>
<dbReference type="HOGENOM" id="CLU_017028_7_5_9"/>
<feature type="domain" description="Solute-binding protein family 5" evidence="2">
    <location>
        <begin position="73"/>
        <end position="422"/>
    </location>
</feature>
<name>E7N309_9FIRM</name>
<dbReference type="Pfam" id="PF00496">
    <property type="entry name" value="SBP_bac_5"/>
    <property type="match status" value="1"/>
</dbReference>
<proteinExistence type="predicted"/>
<dbReference type="PANTHER" id="PTHR30290:SF81">
    <property type="entry name" value="OLIGOPEPTIDE-BINDING PROTEIN OPPA"/>
    <property type="match status" value="1"/>
</dbReference>
<keyword evidence="1" id="KW-0732">Signal</keyword>
<feature type="signal peptide" evidence="1">
    <location>
        <begin position="1"/>
        <end position="19"/>
    </location>
</feature>
<dbReference type="STRING" id="749551.HMPREF9555_01381"/>
<dbReference type="CDD" id="cd08490">
    <property type="entry name" value="PBP2_NikA_DppA_OppA_like_3"/>
    <property type="match status" value="1"/>
</dbReference>
<evidence type="ECO:0000313" key="3">
    <source>
        <dbReference type="EMBL" id="EFW29570.1"/>
    </source>
</evidence>
<gene>
    <name evidence="3" type="ORF">HMPREF9555_01381</name>
</gene>
<dbReference type="SUPFAM" id="SSF53850">
    <property type="entry name" value="Periplasmic binding protein-like II"/>
    <property type="match status" value="1"/>
</dbReference>
<evidence type="ECO:0000259" key="2">
    <source>
        <dbReference type="Pfam" id="PF00496"/>
    </source>
</evidence>
<sequence length="506" mass="56226">MKRIYVILAVMLLSVGLLAGCGGQEKAADSGKHLSAALYWFGESVDPAHEWDGWTVTRIGAGETLVTVSDKMEFTPQLADKWEATSPTTWRFHIRENVKFQDGTPMTPELVKASLERTLKESTRSQKSSKIKEIKVEGQDLVVETTEPHGALLAALTEPAFVILNTKADLSNVASAPVLTGPYQIVGFKKGEEIQLKRNEYYWDGTPGLDTLTVKNLEDDNKRAMALQSGDVNLIQRCNSANRSLFENASYKIEEIVGVRVYMLRMNFDGVLKDANLRRAVSYAVNYDDLAKIEGNGAVVAGAPFPPNIGPKYQESLREHMDLAKAEELLKAAGYTEKNAEGYVTKDGKPLELTINVWGSKTELYEAVQNQLQKAGIKVNLRRVQNSEEAKTKRDFDLTESNWITMGTNDPYWYMDQTLRSTSPENVGHYANPEVDKLLDAMVTAADAKQRMELAGKIQDLVLQDVPNLYLVCPTNQVVAQSNVKGVVVHPIDYYLITKDLTVDGK</sequence>
<dbReference type="Gene3D" id="3.40.190.10">
    <property type="entry name" value="Periplasmic binding protein-like II"/>
    <property type="match status" value="1"/>
</dbReference>
<dbReference type="PIRSF" id="PIRSF002741">
    <property type="entry name" value="MppA"/>
    <property type="match status" value="1"/>
</dbReference>
<dbReference type="InterPro" id="IPR030678">
    <property type="entry name" value="Peptide/Ni-bd"/>
</dbReference>
<organism evidence="3 4">
    <name type="scientific">Selenomonas artemidis F0399</name>
    <dbReference type="NCBI Taxonomy" id="749551"/>
    <lineage>
        <taxon>Bacteria</taxon>
        <taxon>Bacillati</taxon>
        <taxon>Bacillota</taxon>
        <taxon>Negativicutes</taxon>
        <taxon>Selenomonadales</taxon>
        <taxon>Selenomonadaceae</taxon>
        <taxon>Selenomonas</taxon>
    </lineage>
</organism>
<dbReference type="EMBL" id="AECV01000023">
    <property type="protein sequence ID" value="EFW29570.1"/>
    <property type="molecule type" value="Genomic_DNA"/>
</dbReference>
<dbReference type="InterPro" id="IPR039424">
    <property type="entry name" value="SBP_5"/>
</dbReference>
<feature type="chain" id="PRO_5039646213" evidence="1">
    <location>
        <begin position="20"/>
        <end position="506"/>
    </location>
</feature>
<dbReference type="PANTHER" id="PTHR30290">
    <property type="entry name" value="PERIPLASMIC BINDING COMPONENT OF ABC TRANSPORTER"/>
    <property type="match status" value="1"/>
</dbReference>